<protein>
    <submittedName>
        <fullName evidence="2">Rho GTPase activation protein, PH domain-like protein</fullName>
    </submittedName>
</protein>
<evidence type="ECO:0000313" key="2">
    <source>
        <dbReference type="EMBL" id="PWA45233.1"/>
    </source>
</evidence>
<dbReference type="InterPro" id="IPR052799">
    <property type="entry name" value="Rho_GAP_Regulators"/>
</dbReference>
<organism evidence="2 3">
    <name type="scientific">Artemisia annua</name>
    <name type="common">Sweet wormwood</name>
    <dbReference type="NCBI Taxonomy" id="35608"/>
    <lineage>
        <taxon>Eukaryota</taxon>
        <taxon>Viridiplantae</taxon>
        <taxon>Streptophyta</taxon>
        <taxon>Embryophyta</taxon>
        <taxon>Tracheophyta</taxon>
        <taxon>Spermatophyta</taxon>
        <taxon>Magnoliopsida</taxon>
        <taxon>eudicotyledons</taxon>
        <taxon>Gunneridae</taxon>
        <taxon>Pentapetalae</taxon>
        <taxon>asterids</taxon>
        <taxon>campanulids</taxon>
        <taxon>Asterales</taxon>
        <taxon>Asteraceae</taxon>
        <taxon>Asteroideae</taxon>
        <taxon>Anthemideae</taxon>
        <taxon>Artemisiinae</taxon>
        <taxon>Artemisia</taxon>
    </lineage>
</organism>
<dbReference type="PANTHER" id="PTHR46265:SF20">
    <property type="entry name" value="RHO GTPASE ACTIVATION PROTEIN, PH DOMAIN-LIKE, TERNARY COMPLEX FACTOR MIP1, LEUCINE-ZIPPER-RELATED"/>
    <property type="match status" value="1"/>
</dbReference>
<proteinExistence type="predicted"/>
<keyword evidence="3" id="KW-1185">Reference proteome</keyword>
<dbReference type="EMBL" id="PKPP01010872">
    <property type="protein sequence ID" value="PWA45233.1"/>
    <property type="molecule type" value="Genomic_DNA"/>
</dbReference>
<name>A0A2U1L8B7_ARTAN</name>
<accession>A0A2U1L8B7</accession>
<evidence type="ECO:0000256" key="1">
    <source>
        <dbReference type="SAM" id="MobiDB-lite"/>
    </source>
</evidence>
<dbReference type="Proteomes" id="UP000245207">
    <property type="component" value="Unassembled WGS sequence"/>
</dbReference>
<sequence length="153" mass="16773">MEAVAAFDLDSEFHMGGDGSAQLMQAAAAANHAQAIIITLLVEYDNIFGEGAMLSYLYSDSYESGSERKDKEKDRETTSARKSKLVRPLRLENRKARHLNLLVNPKGKHLNIHDIQWEHLGQGSNYIHDGNLSHLVGGVSGQSPSIGDMARAV</sequence>
<evidence type="ECO:0000313" key="3">
    <source>
        <dbReference type="Proteomes" id="UP000245207"/>
    </source>
</evidence>
<dbReference type="STRING" id="35608.A0A2U1L8B7"/>
<feature type="compositionally biased region" description="Basic and acidic residues" evidence="1">
    <location>
        <begin position="65"/>
        <end position="79"/>
    </location>
</feature>
<dbReference type="PANTHER" id="PTHR46265">
    <property type="entry name" value="RHO GTPASE-ACTIVATING PROTEIN 7"/>
    <property type="match status" value="1"/>
</dbReference>
<feature type="region of interest" description="Disordered" evidence="1">
    <location>
        <begin position="62"/>
        <end position="84"/>
    </location>
</feature>
<reference evidence="2 3" key="1">
    <citation type="journal article" date="2018" name="Mol. Plant">
        <title>The genome of Artemisia annua provides insight into the evolution of Asteraceae family and artemisinin biosynthesis.</title>
        <authorList>
            <person name="Shen Q."/>
            <person name="Zhang L."/>
            <person name="Liao Z."/>
            <person name="Wang S."/>
            <person name="Yan T."/>
            <person name="Shi P."/>
            <person name="Liu M."/>
            <person name="Fu X."/>
            <person name="Pan Q."/>
            <person name="Wang Y."/>
            <person name="Lv Z."/>
            <person name="Lu X."/>
            <person name="Zhang F."/>
            <person name="Jiang W."/>
            <person name="Ma Y."/>
            <person name="Chen M."/>
            <person name="Hao X."/>
            <person name="Li L."/>
            <person name="Tang Y."/>
            <person name="Lv G."/>
            <person name="Zhou Y."/>
            <person name="Sun X."/>
            <person name="Brodelius P.E."/>
            <person name="Rose J.K.C."/>
            <person name="Tang K."/>
        </authorList>
    </citation>
    <scope>NUCLEOTIDE SEQUENCE [LARGE SCALE GENOMIC DNA]</scope>
    <source>
        <strain evidence="3">cv. Huhao1</strain>
        <tissue evidence="2">Leaf</tissue>
    </source>
</reference>
<dbReference type="AlphaFoldDB" id="A0A2U1L8B7"/>
<gene>
    <name evidence="2" type="ORF">CTI12_AA519480</name>
</gene>
<comment type="caution">
    <text evidence="2">The sequence shown here is derived from an EMBL/GenBank/DDBJ whole genome shotgun (WGS) entry which is preliminary data.</text>
</comment>